<evidence type="ECO:0000256" key="3">
    <source>
        <dbReference type="ARBA" id="ARBA00022777"/>
    </source>
</evidence>
<dbReference type="SMART" id="SM00983">
    <property type="entry name" value="TPK_B1_binding"/>
    <property type="match status" value="1"/>
</dbReference>
<dbReference type="InterPro" id="IPR036759">
    <property type="entry name" value="TPK_catalytic_sf"/>
</dbReference>
<dbReference type="eggNOG" id="COG1564">
    <property type="taxonomic scope" value="Bacteria"/>
</dbReference>
<dbReference type="GO" id="GO:0005524">
    <property type="term" value="F:ATP binding"/>
    <property type="evidence" value="ECO:0007669"/>
    <property type="project" value="UniProtKB-KW"/>
</dbReference>
<dbReference type="Proteomes" id="UP000029108">
    <property type="component" value="Unassembled WGS sequence"/>
</dbReference>
<comment type="caution">
    <text evidence="7">The sequence shown here is derived from an EMBL/GenBank/DDBJ whole genome shotgun (WGS) entry which is preliminary data.</text>
</comment>
<dbReference type="Gene3D" id="3.40.50.10240">
    <property type="entry name" value="Thiamin pyrophosphokinase, catalytic domain"/>
    <property type="match status" value="1"/>
</dbReference>
<dbReference type="InterPro" id="IPR007371">
    <property type="entry name" value="TPK_catalytic"/>
</dbReference>
<protein>
    <recommendedName>
        <fullName evidence="5">Thiamine diphosphokinase</fullName>
        <ecNumber evidence="5">2.7.6.2</ecNumber>
    </recommendedName>
</protein>
<evidence type="ECO:0000313" key="7">
    <source>
        <dbReference type="EMBL" id="KFI49331.1"/>
    </source>
</evidence>
<dbReference type="InterPro" id="IPR053149">
    <property type="entry name" value="TPK"/>
</dbReference>
<dbReference type="GO" id="GO:0030975">
    <property type="term" value="F:thiamine binding"/>
    <property type="evidence" value="ECO:0007669"/>
    <property type="project" value="InterPro"/>
</dbReference>
<evidence type="ECO:0000259" key="6">
    <source>
        <dbReference type="SMART" id="SM00983"/>
    </source>
</evidence>
<gene>
    <name evidence="7" type="ORF">BBIA_2112</name>
</gene>
<evidence type="ECO:0000256" key="2">
    <source>
        <dbReference type="ARBA" id="ARBA00022741"/>
    </source>
</evidence>
<keyword evidence="3 7" id="KW-0418">Kinase</keyword>
<dbReference type="Pfam" id="PF04265">
    <property type="entry name" value="TPK_B1_binding"/>
    <property type="match status" value="1"/>
</dbReference>
<dbReference type="RefSeq" id="WP_033494854.1">
    <property type="nucleotide sequence ID" value="NZ_JDUU01000020.1"/>
</dbReference>
<dbReference type="Pfam" id="PF04263">
    <property type="entry name" value="TPK_catalytic"/>
    <property type="match status" value="1"/>
</dbReference>
<feature type="domain" description="Thiamin pyrophosphokinase thiamin-binding" evidence="6">
    <location>
        <begin position="137"/>
        <end position="206"/>
    </location>
</feature>
<keyword evidence="4" id="KW-0067">ATP-binding</keyword>
<dbReference type="SUPFAM" id="SSF63999">
    <property type="entry name" value="Thiamin pyrophosphokinase, catalytic domain"/>
    <property type="match status" value="1"/>
</dbReference>
<keyword evidence="1" id="KW-0808">Transferase</keyword>
<dbReference type="CDD" id="cd07995">
    <property type="entry name" value="TPK"/>
    <property type="match status" value="1"/>
</dbReference>
<dbReference type="GO" id="GO:0004788">
    <property type="term" value="F:thiamine diphosphokinase activity"/>
    <property type="evidence" value="ECO:0007669"/>
    <property type="project" value="UniProtKB-UniRule"/>
</dbReference>
<evidence type="ECO:0000256" key="5">
    <source>
        <dbReference type="NCBIfam" id="TIGR01378"/>
    </source>
</evidence>
<reference evidence="7 8" key="1">
    <citation type="submission" date="2014-03" db="EMBL/GenBank/DDBJ databases">
        <title>Genomics of Bifidobacteria.</title>
        <authorList>
            <person name="Ventura M."/>
            <person name="Milani C."/>
            <person name="Lugli G.A."/>
        </authorList>
    </citation>
    <scope>NUCLEOTIDE SEQUENCE [LARGE SCALE GENOMIC DNA]</scope>
    <source>
        <strain evidence="7 8">DSM 23969</strain>
    </source>
</reference>
<dbReference type="NCBIfam" id="TIGR01378">
    <property type="entry name" value="thi_PPkinase"/>
    <property type="match status" value="1"/>
</dbReference>
<dbReference type="OrthoDB" id="9804377at2"/>
<evidence type="ECO:0000313" key="8">
    <source>
        <dbReference type="Proteomes" id="UP000029108"/>
    </source>
</evidence>
<evidence type="ECO:0000256" key="1">
    <source>
        <dbReference type="ARBA" id="ARBA00022679"/>
    </source>
</evidence>
<dbReference type="STRING" id="1437608.GCA_000771645_01057"/>
<dbReference type="PANTHER" id="PTHR41299">
    <property type="entry name" value="THIAMINE PYROPHOSPHOKINASE"/>
    <property type="match status" value="1"/>
</dbReference>
<accession>A0A086ZS31</accession>
<dbReference type="InterPro" id="IPR006282">
    <property type="entry name" value="Thi_PPkinase"/>
</dbReference>
<dbReference type="InterPro" id="IPR007373">
    <property type="entry name" value="Thiamin_PyroPKinase_B1-bd"/>
</dbReference>
<evidence type="ECO:0000256" key="4">
    <source>
        <dbReference type="ARBA" id="ARBA00022840"/>
    </source>
</evidence>
<dbReference type="GO" id="GO:0009229">
    <property type="term" value="P:thiamine diphosphate biosynthetic process"/>
    <property type="evidence" value="ECO:0007669"/>
    <property type="project" value="InterPro"/>
</dbReference>
<organism evidence="7 8">
    <name type="scientific">Bifidobacterium biavatii DSM 23969</name>
    <dbReference type="NCBI Taxonomy" id="1437608"/>
    <lineage>
        <taxon>Bacteria</taxon>
        <taxon>Bacillati</taxon>
        <taxon>Actinomycetota</taxon>
        <taxon>Actinomycetes</taxon>
        <taxon>Bifidobacteriales</taxon>
        <taxon>Bifidobacteriaceae</taxon>
        <taxon>Bifidobacterium</taxon>
    </lineage>
</organism>
<proteinExistence type="predicted"/>
<dbReference type="GO" id="GO:0006772">
    <property type="term" value="P:thiamine metabolic process"/>
    <property type="evidence" value="ECO:0007669"/>
    <property type="project" value="UniProtKB-UniRule"/>
</dbReference>
<dbReference type="EC" id="2.7.6.2" evidence="5"/>
<dbReference type="EMBL" id="JGYN01000025">
    <property type="protein sequence ID" value="KFI49331.1"/>
    <property type="molecule type" value="Genomic_DNA"/>
</dbReference>
<dbReference type="PANTHER" id="PTHR41299:SF1">
    <property type="entry name" value="THIAMINE PYROPHOSPHOKINASE"/>
    <property type="match status" value="1"/>
</dbReference>
<dbReference type="GO" id="GO:0016301">
    <property type="term" value="F:kinase activity"/>
    <property type="evidence" value="ECO:0007669"/>
    <property type="project" value="UniProtKB-KW"/>
</dbReference>
<keyword evidence="8" id="KW-1185">Reference proteome</keyword>
<dbReference type="AlphaFoldDB" id="A0A086ZS31"/>
<sequence length="241" mass="25430">MSEQTCVIFAAGEYYSDPIDVPDGAFVIAADGGLDHTRALGVRADVVIGDFDSLHGARPADTDHTIALPSEKDDPDLLSALKVGWSRGCRTFHIYGALGGRIDHTISAIQLTALLARHGGIGFLHGDGTIVTAIRDGALAFAAHEATPGRMVSVFSHSDVSRGVNEPGLKYELVDGTLTSDVVQGVSNEFRSGVASEINVHDGTLIVTFPAESPTPRVTRYREFGGDLGALDTHVSPILVK</sequence>
<keyword evidence="2" id="KW-0547">Nucleotide-binding</keyword>
<name>A0A086ZS31_9BIFI</name>